<dbReference type="InterPro" id="IPR025857">
    <property type="entry name" value="MacB_PCD"/>
</dbReference>
<comment type="similarity">
    <text evidence="6">Belongs to the ABC-4 integral membrane protein family.</text>
</comment>
<dbReference type="EMBL" id="FWXV01000001">
    <property type="protein sequence ID" value="SMC51711.1"/>
    <property type="molecule type" value="Genomic_DNA"/>
</dbReference>
<keyword evidence="11" id="KW-1185">Reference proteome</keyword>
<dbReference type="RefSeq" id="WP_084424255.1">
    <property type="nucleotide sequence ID" value="NZ_FWXV01000001.1"/>
</dbReference>
<keyword evidence="2" id="KW-1003">Cell membrane</keyword>
<keyword evidence="4 7" id="KW-1133">Transmembrane helix</keyword>
<sequence>MKARDLATEALAGVTARPLRSALTVLGTVLGITTLVITLGIAATAGNQIAGRFDEVTATEVTVAVPSTIDKMAPPHVEWTALPQLTRLNGVRAATAIARPSSAANSRVRANDLRDPTTVTDRTLPAVATTSDHLETLDARVSAGRFFDEGHILRHDRVAILGSAAAQLVGINRVDDSPAVFVNDQAFTVIGILGTIGRESEQGMASAVILPYTTANDRLNTGPPTEVLIRTELGAAQRIARQAPLALSPNDYAQLRVLAPPDPATLRGTVQSDVNALFLVLGLVSLVVGAIGIANVTLVTVMERTGEIGLRRALGAARRHIAAQFLVESSAIGLLGGIIGASAGTITVVVVSLSRDWTPVLDLSLAAGAPLVGALVGLLAGVYPALRAARMEPVEALRSGT</sequence>
<gene>
    <name evidence="10" type="ORF">SAMN05661093_00315</name>
</gene>
<dbReference type="Pfam" id="PF12704">
    <property type="entry name" value="MacB_PCD"/>
    <property type="match status" value="1"/>
</dbReference>
<dbReference type="Pfam" id="PF02687">
    <property type="entry name" value="FtsX"/>
    <property type="match status" value="1"/>
</dbReference>
<evidence type="ECO:0000256" key="6">
    <source>
        <dbReference type="ARBA" id="ARBA00038076"/>
    </source>
</evidence>
<dbReference type="Proteomes" id="UP000192674">
    <property type="component" value="Unassembled WGS sequence"/>
</dbReference>
<proteinExistence type="inferred from homology"/>
<dbReference type="InterPro" id="IPR003838">
    <property type="entry name" value="ABC3_permease_C"/>
</dbReference>
<dbReference type="GO" id="GO:0022857">
    <property type="term" value="F:transmembrane transporter activity"/>
    <property type="evidence" value="ECO:0007669"/>
    <property type="project" value="TreeGrafter"/>
</dbReference>
<evidence type="ECO:0000259" key="9">
    <source>
        <dbReference type="Pfam" id="PF12704"/>
    </source>
</evidence>
<name>A0A1W1ZUD4_KIBAR</name>
<feature type="domain" description="ABC3 transporter permease C-terminal" evidence="8">
    <location>
        <begin position="280"/>
        <end position="393"/>
    </location>
</feature>
<dbReference type="OrthoDB" id="9780560at2"/>
<organism evidence="10 11">
    <name type="scientific">Kibdelosporangium aridum</name>
    <dbReference type="NCBI Taxonomy" id="2030"/>
    <lineage>
        <taxon>Bacteria</taxon>
        <taxon>Bacillati</taxon>
        <taxon>Actinomycetota</taxon>
        <taxon>Actinomycetes</taxon>
        <taxon>Pseudonocardiales</taxon>
        <taxon>Pseudonocardiaceae</taxon>
        <taxon>Kibdelosporangium</taxon>
    </lineage>
</organism>
<reference evidence="10 11" key="1">
    <citation type="submission" date="2017-04" db="EMBL/GenBank/DDBJ databases">
        <authorList>
            <person name="Afonso C.L."/>
            <person name="Miller P.J."/>
            <person name="Scott M.A."/>
            <person name="Spackman E."/>
            <person name="Goraichik I."/>
            <person name="Dimitrov K.M."/>
            <person name="Suarez D.L."/>
            <person name="Swayne D.E."/>
        </authorList>
    </citation>
    <scope>NUCLEOTIDE SEQUENCE [LARGE SCALE GENOMIC DNA]</scope>
    <source>
        <strain evidence="10 11">DSM 43828</strain>
    </source>
</reference>
<feature type="transmembrane region" description="Helical" evidence="7">
    <location>
        <begin position="276"/>
        <end position="301"/>
    </location>
</feature>
<feature type="transmembrane region" description="Helical" evidence="7">
    <location>
        <begin position="363"/>
        <end position="383"/>
    </location>
</feature>
<evidence type="ECO:0000256" key="5">
    <source>
        <dbReference type="ARBA" id="ARBA00023136"/>
    </source>
</evidence>
<evidence type="ECO:0000256" key="4">
    <source>
        <dbReference type="ARBA" id="ARBA00022989"/>
    </source>
</evidence>
<evidence type="ECO:0000313" key="10">
    <source>
        <dbReference type="EMBL" id="SMC51711.1"/>
    </source>
</evidence>
<accession>A0A1W1ZUD4</accession>
<evidence type="ECO:0000256" key="3">
    <source>
        <dbReference type="ARBA" id="ARBA00022692"/>
    </source>
</evidence>
<evidence type="ECO:0000256" key="1">
    <source>
        <dbReference type="ARBA" id="ARBA00004651"/>
    </source>
</evidence>
<dbReference type="AlphaFoldDB" id="A0A1W1ZUD4"/>
<comment type="subcellular location">
    <subcellularLocation>
        <location evidence="1">Cell membrane</location>
        <topology evidence="1">Multi-pass membrane protein</topology>
    </subcellularLocation>
</comment>
<evidence type="ECO:0000259" key="8">
    <source>
        <dbReference type="Pfam" id="PF02687"/>
    </source>
</evidence>
<dbReference type="PANTHER" id="PTHR30572:SF4">
    <property type="entry name" value="ABC TRANSPORTER PERMEASE YTRF"/>
    <property type="match status" value="1"/>
</dbReference>
<evidence type="ECO:0000256" key="2">
    <source>
        <dbReference type="ARBA" id="ARBA00022475"/>
    </source>
</evidence>
<keyword evidence="3 7" id="KW-0812">Transmembrane</keyword>
<evidence type="ECO:0000313" key="11">
    <source>
        <dbReference type="Proteomes" id="UP000192674"/>
    </source>
</evidence>
<keyword evidence="5 7" id="KW-0472">Membrane</keyword>
<feature type="transmembrane region" description="Helical" evidence="7">
    <location>
        <begin position="322"/>
        <end position="351"/>
    </location>
</feature>
<protein>
    <submittedName>
        <fullName evidence="10">Putative ABC transport system permease protein</fullName>
    </submittedName>
</protein>
<feature type="domain" description="MacB-like periplasmic core" evidence="9">
    <location>
        <begin position="21"/>
        <end position="237"/>
    </location>
</feature>
<evidence type="ECO:0000256" key="7">
    <source>
        <dbReference type="SAM" id="Phobius"/>
    </source>
</evidence>
<feature type="transmembrane region" description="Helical" evidence="7">
    <location>
        <begin position="21"/>
        <end position="43"/>
    </location>
</feature>
<dbReference type="InterPro" id="IPR050250">
    <property type="entry name" value="Macrolide_Exporter_MacB"/>
</dbReference>
<dbReference type="GO" id="GO:0005886">
    <property type="term" value="C:plasma membrane"/>
    <property type="evidence" value="ECO:0007669"/>
    <property type="project" value="UniProtKB-SubCell"/>
</dbReference>
<dbReference type="PANTHER" id="PTHR30572">
    <property type="entry name" value="MEMBRANE COMPONENT OF TRANSPORTER-RELATED"/>
    <property type="match status" value="1"/>
</dbReference>